<dbReference type="EMBL" id="CP015907">
    <property type="protein sequence ID" value="WOW94818.1"/>
    <property type="molecule type" value="Genomic_DNA"/>
</dbReference>
<evidence type="ECO:0000259" key="6">
    <source>
        <dbReference type="Pfam" id="PF12564"/>
    </source>
</evidence>
<evidence type="ECO:0000313" key="8">
    <source>
        <dbReference type="Proteomes" id="UP000192016"/>
    </source>
</evidence>
<name>A0AAJ6MJS6_LACLC</name>
<proteinExistence type="predicted"/>
<feature type="domain" description="Type III restriction/modification enzyme methylation subunit" evidence="6">
    <location>
        <begin position="41"/>
        <end position="96"/>
    </location>
</feature>
<keyword evidence="2" id="KW-0808">Transferase</keyword>
<evidence type="ECO:0000256" key="3">
    <source>
        <dbReference type="ARBA" id="ARBA00022691"/>
    </source>
</evidence>
<dbReference type="InterPro" id="IPR002941">
    <property type="entry name" value="DNA_methylase_N4/N6"/>
</dbReference>
<feature type="domain" description="DNA methylase N-4/N-6" evidence="5">
    <location>
        <begin position="201"/>
        <end position="520"/>
    </location>
</feature>
<dbReference type="Pfam" id="PF01555">
    <property type="entry name" value="N6_N4_Mtase"/>
    <property type="match status" value="1"/>
</dbReference>
<dbReference type="GO" id="GO:0008170">
    <property type="term" value="F:N-methyltransferase activity"/>
    <property type="evidence" value="ECO:0007669"/>
    <property type="project" value="InterPro"/>
</dbReference>
<dbReference type="AlphaFoldDB" id="A0AAJ6MJS6"/>
<dbReference type="REBASE" id="196271">
    <property type="entry name" value="M.Lcr109III"/>
</dbReference>
<dbReference type="SUPFAM" id="SSF53335">
    <property type="entry name" value="S-adenosyl-L-methionine-dependent methyltransferases"/>
    <property type="match status" value="1"/>
</dbReference>
<evidence type="ECO:0000313" key="7">
    <source>
        <dbReference type="EMBL" id="WOW94818.1"/>
    </source>
</evidence>
<accession>A0AAJ6MJS6</accession>
<evidence type="ECO:0000256" key="2">
    <source>
        <dbReference type="ARBA" id="ARBA00022679"/>
    </source>
</evidence>
<keyword evidence="3" id="KW-0949">S-adenosyl-L-methionine</keyword>
<organism evidence="7 8">
    <name type="scientific">Lactococcus lactis subsp. cremoris</name>
    <name type="common">Streptococcus cremoris</name>
    <dbReference type="NCBI Taxonomy" id="1359"/>
    <lineage>
        <taxon>Bacteria</taxon>
        <taxon>Bacillati</taxon>
        <taxon>Bacillota</taxon>
        <taxon>Bacilli</taxon>
        <taxon>Lactobacillales</taxon>
        <taxon>Streptococcaceae</taxon>
        <taxon>Lactococcus</taxon>
    </lineage>
</organism>
<dbReference type="PRINTS" id="PR00506">
    <property type="entry name" value="D21N6MTFRASE"/>
</dbReference>
<dbReference type="GO" id="GO:0009307">
    <property type="term" value="P:DNA restriction-modification system"/>
    <property type="evidence" value="ECO:0007669"/>
    <property type="project" value="UniProtKB-KW"/>
</dbReference>
<dbReference type="Pfam" id="PF12564">
    <property type="entry name" value="TypeIII_RM_meth"/>
    <property type="match status" value="1"/>
</dbReference>
<reference evidence="7 8" key="1">
    <citation type="journal article" date="2017" name="BMC Genomics">
        <title>Comparative and functional genomics of the Lactococcus lactis taxon; insights into evolution and niche adaptation.</title>
        <authorList>
            <person name="Kelleher P."/>
            <person name="Bottacini F."/>
            <person name="Mahony J."/>
            <person name="Kilcawley K.N."/>
            <person name="van Sinderen D."/>
        </authorList>
    </citation>
    <scope>NUCLEOTIDE SEQUENCE [LARGE SCALE GENOMIC DNA]</scope>
    <source>
        <strain evidence="7 8">UC109</strain>
    </source>
</reference>
<evidence type="ECO:0000256" key="4">
    <source>
        <dbReference type="ARBA" id="ARBA00022747"/>
    </source>
</evidence>
<dbReference type="GO" id="GO:0032259">
    <property type="term" value="P:methylation"/>
    <property type="evidence" value="ECO:0007669"/>
    <property type="project" value="UniProtKB-KW"/>
</dbReference>
<dbReference type="RefSeq" id="WP_081172494.1">
    <property type="nucleotide sequence ID" value="NZ_CP015907.2"/>
</dbReference>
<dbReference type="Gene3D" id="3.40.50.150">
    <property type="entry name" value="Vaccinia Virus protein VP39"/>
    <property type="match status" value="1"/>
</dbReference>
<dbReference type="InterPro" id="IPR002295">
    <property type="entry name" value="N4/N6-MTase_EcoPI_Mod-like"/>
</dbReference>
<dbReference type="InterPro" id="IPR022221">
    <property type="entry name" value="TypeIII_RM_meth"/>
</dbReference>
<keyword evidence="1 7" id="KW-0489">Methyltransferase</keyword>
<dbReference type="GO" id="GO:0003677">
    <property type="term" value="F:DNA binding"/>
    <property type="evidence" value="ECO:0007669"/>
    <property type="project" value="InterPro"/>
</dbReference>
<dbReference type="Proteomes" id="UP000192016">
    <property type="component" value="Chromosome"/>
</dbReference>
<evidence type="ECO:0000259" key="5">
    <source>
        <dbReference type="Pfam" id="PF01555"/>
    </source>
</evidence>
<gene>
    <name evidence="7" type="ORF">LLUC109_1883</name>
</gene>
<sequence length="658" mass="76679">MKIKPKIFDELRSALYSFGDKYLVGEELNRSKLSDSLRNYDESLLKKLFQVDFIKQHFIKEVAGQKLFQIEQLEEAILYNDYWDTSYTKYENRIGLASKGKFLEDSQDVVLDFPFKDGVLTASMTKEDNEEGYDDSFLNEVIEKDEIDRLFDKKIFVNSKRYDENGESTVTEFNKDEDNLIIKGNNLLALHAIKEKYVGSVKLIYIDVPYNTGSDSFKYNDRFNQSSWLTFIKNRVEVAQDFLSDDGVILIQISFHQYPYLRVLLDDVLGKNHHVMDINTLVRHPQRTLTGDKEFNDVIEHTLVYSKNSEFKMPKIAEKKTVDKYKFHVSIKEKPTETRIMGKKEVEIYLPDSFEITKVIPNSENLHRETVRGSIREKNSSGRFYVAYLEKLREEFPPLTLFKVPDMGDDSLGFRYFELPKEGNKNGAYYQGMPQSSEYTYKPYPNFLDFVEDYNSVNEEGGYEYRNGKKPEEYIDNYMKMFTDENDLVMDFFMGSGTTQSVALKTSRRFIGIEQLEDTMENVTIPRLQNVISGDGTGISTKVNWQGGGSFIYIELMPKNMGYLQDIIHSKTLDELKIVYNRMLEGTGTMEPADISFRADLDKIDWLEGFNENKRLLIKLLDKNGLYYNYSEIDDANVRELISDDDYSFNKQFYKGGE</sequence>
<dbReference type="InterPro" id="IPR029063">
    <property type="entry name" value="SAM-dependent_MTases_sf"/>
</dbReference>
<protein>
    <submittedName>
        <fullName evidence="7">DNA methyltransferase</fullName>
    </submittedName>
</protein>
<evidence type="ECO:0000256" key="1">
    <source>
        <dbReference type="ARBA" id="ARBA00022603"/>
    </source>
</evidence>
<keyword evidence="4" id="KW-0680">Restriction system</keyword>